<feature type="chain" id="PRO_5004163447" evidence="1">
    <location>
        <begin position="23"/>
        <end position="208"/>
    </location>
</feature>
<organism evidence="3">
    <name type="scientific">Solibacter usitatus (strain Ellin6076)</name>
    <dbReference type="NCBI Taxonomy" id="234267"/>
    <lineage>
        <taxon>Bacteria</taxon>
        <taxon>Pseudomonadati</taxon>
        <taxon>Acidobacteriota</taxon>
        <taxon>Terriglobia</taxon>
        <taxon>Bryobacterales</taxon>
        <taxon>Solibacteraceae</taxon>
        <taxon>Candidatus Solibacter</taxon>
    </lineage>
</organism>
<evidence type="ECO:0000313" key="3">
    <source>
        <dbReference type="EMBL" id="ABJ85381.1"/>
    </source>
</evidence>
<protein>
    <submittedName>
        <fullName evidence="3">YceI family protein</fullName>
    </submittedName>
</protein>
<dbReference type="Gene3D" id="2.40.128.110">
    <property type="entry name" value="Lipid/polyisoprenoid-binding, YceI-like"/>
    <property type="match status" value="1"/>
</dbReference>
<dbReference type="SMART" id="SM00867">
    <property type="entry name" value="YceI"/>
    <property type="match status" value="1"/>
</dbReference>
<dbReference type="EMBL" id="CP000473">
    <property type="protein sequence ID" value="ABJ85381.1"/>
    <property type="molecule type" value="Genomic_DNA"/>
</dbReference>
<dbReference type="InterPro" id="IPR036761">
    <property type="entry name" value="TTHA0802/YceI-like_sf"/>
</dbReference>
<reference evidence="3" key="1">
    <citation type="submission" date="2006-10" db="EMBL/GenBank/DDBJ databases">
        <title>Complete sequence of Solibacter usitatus Ellin6076.</title>
        <authorList>
            <consortium name="US DOE Joint Genome Institute"/>
            <person name="Copeland A."/>
            <person name="Lucas S."/>
            <person name="Lapidus A."/>
            <person name="Barry K."/>
            <person name="Detter J.C."/>
            <person name="Glavina del Rio T."/>
            <person name="Hammon N."/>
            <person name="Israni S."/>
            <person name="Dalin E."/>
            <person name="Tice H."/>
            <person name="Pitluck S."/>
            <person name="Thompson L.S."/>
            <person name="Brettin T."/>
            <person name="Bruce D."/>
            <person name="Han C."/>
            <person name="Tapia R."/>
            <person name="Gilna P."/>
            <person name="Schmutz J."/>
            <person name="Larimer F."/>
            <person name="Land M."/>
            <person name="Hauser L."/>
            <person name="Kyrpides N."/>
            <person name="Mikhailova N."/>
            <person name="Janssen P.H."/>
            <person name="Kuske C.R."/>
            <person name="Richardson P."/>
        </authorList>
    </citation>
    <scope>NUCLEOTIDE SEQUENCE</scope>
    <source>
        <strain evidence="3">Ellin6076</strain>
    </source>
</reference>
<sequence length="208" mass="23108" precursor="true">MTMSISFMKLRALILTCSALQAQTPPLDPQLKYIVESKKSSVQFFVHSTLSDVDGVFSNWKAEFKVPTPRIEDATLILHVVSSSVSTGSGSKDRLIKGENFFWIQRYPSIDFVSTKITADPSDPLKFTMDGNFTMRGVTKPVTVRLTLDPQGNHHGTVDGDMSFDRREFGMTYKMPFNRISDSVRVSFKLDVQGTPAKGTGTATRTAK</sequence>
<proteinExistence type="predicted"/>
<dbReference type="HOGENOM" id="CLU_1320207_0_0_0"/>
<name>Q01Y84_SOLUE</name>
<accession>Q01Y84</accession>
<dbReference type="AlphaFoldDB" id="Q01Y84"/>
<feature type="domain" description="Lipid/polyisoprenoid-binding YceI-like" evidence="2">
    <location>
        <begin position="32"/>
        <end position="193"/>
    </location>
</feature>
<dbReference type="OrthoDB" id="117297at2"/>
<dbReference type="InterPro" id="IPR007372">
    <property type="entry name" value="Lipid/polyisoprenoid-bd_YceI"/>
</dbReference>
<feature type="signal peptide" evidence="1">
    <location>
        <begin position="1"/>
        <end position="22"/>
    </location>
</feature>
<evidence type="ECO:0000256" key="1">
    <source>
        <dbReference type="SAM" id="SignalP"/>
    </source>
</evidence>
<dbReference type="KEGG" id="sus:Acid_4420"/>
<dbReference type="InParanoid" id="Q01Y84"/>
<dbReference type="STRING" id="234267.Acid_4420"/>
<dbReference type="PANTHER" id="PTHR34406">
    <property type="entry name" value="PROTEIN YCEI"/>
    <property type="match status" value="1"/>
</dbReference>
<keyword evidence="1" id="KW-0732">Signal</keyword>
<dbReference type="Pfam" id="PF04264">
    <property type="entry name" value="YceI"/>
    <property type="match status" value="1"/>
</dbReference>
<dbReference type="SUPFAM" id="SSF101874">
    <property type="entry name" value="YceI-like"/>
    <property type="match status" value="1"/>
</dbReference>
<dbReference type="PANTHER" id="PTHR34406:SF1">
    <property type="entry name" value="PROTEIN YCEI"/>
    <property type="match status" value="1"/>
</dbReference>
<dbReference type="eggNOG" id="COG2353">
    <property type="taxonomic scope" value="Bacteria"/>
</dbReference>
<evidence type="ECO:0000259" key="2">
    <source>
        <dbReference type="SMART" id="SM00867"/>
    </source>
</evidence>
<gene>
    <name evidence="3" type="ordered locus">Acid_4420</name>
</gene>